<reference evidence="3 4" key="1">
    <citation type="submission" date="2013-02" db="EMBL/GenBank/DDBJ databases">
        <title>A novel strain isolated from Lonar lake, Maharashtra, India.</title>
        <authorList>
            <person name="Singh A."/>
        </authorList>
    </citation>
    <scope>NUCLEOTIDE SEQUENCE [LARGE SCALE GENOMIC DNA]</scope>
    <source>
        <strain evidence="3 4">AK24</strain>
    </source>
</reference>
<dbReference type="InterPro" id="IPR051781">
    <property type="entry name" value="Metallo-dep_Hydrolase"/>
</dbReference>
<evidence type="ECO:0000256" key="1">
    <source>
        <dbReference type="SAM" id="SignalP"/>
    </source>
</evidence>
<feature type="chain" id="PRO_5004461961" evidence="1">
    <location>
        <begin position="25"/>
        <end position="434"/>
    </location>
</feature>
<organism evidence="3 4">
    <name type="scientific">Lunatimonas lonarensis</name>
    <dbReference type="NCBI Taxonomy" id="1232681"/>
    <lineage>
        <taxon>Bacteria</taxon>
        <taxon>Pseudomonadati</taxon>
        <taxon>Bacteroidota</taxon>
        <taxon>Cytophagia</taxon>
        <taxon>Cytophagales</taxon>
        <taxon>Cyclobacteriaceae</taxon>
    </lineage>
</organism>
<dbReference type="InterPro" id="IPR032466">
    <property type="entry name" value="Metal_Hydrolase"/>
</dbReference>
<dbReference type="PANTHER" id="PTHR43135">
    <property type="entry name" value="ALPHA-D-RIBOSE 1-METHYLPHOSPHONATE 5-TRIPHOSPHATE DIPHOSPHATASE"/>
    <property type="match status" value="1"/>
</dbReference>
<accession>R7ZVN5</accession>
<dbReference type="EMBL" id="AQHR01000041">
    <property type="protein sequence ID" value="EON78205.1"/>
    <property type="molecule type" value="Genomic_DNA"/>
</dbReference>
<dbReference type="Pfam" id="PF01979">
    <property type="entry name" value="Amidohydro_1"/>
    <property type="match status" value="1"/>
</dbReference>
<keyword evidence="4" id="KW-1185">Reference proteome</keyword>
<feature type="domain" description="Amidohydrolase-related" evidence="2">
    <location>
        <begin position="87"/>
        <end position="406"/>
    </location>
</feature>
<dbReference type="PANTHER" id="PTHR43135:SF3">
    <property type="entry name" value="ALPHA-D-RIBOSE 1-METHYLPHOSPHONATE 5-TRIPHOSPHATE DIPHOSPHATASE"/>
    <property type="match status" value="1"/>
</dbReference>
<dbReference type="Proteomes" id="UP000013909">
    <property type="component" value="Unassembled WGS sequence"/>
</dbReference>
<dbReference type="STRING" id="1232681.ADIS_1402"/>
<evidence type="ECO:0000313" key="4">
    <source>
        <dbReference type="Proteomes" id="UP000013909"/>
    </source>
</evidence>
<keyword evidence="3" id="KW-0378">Hydrolase</keyword>
<dbReference type="OrthoDB" id="9802793at2"/>
<dbReference type="SUPFAM" id="SSF51338">
    <property type="entry name" value="Composite domain of metallo-dependent hydrolases"/>
    <property type="match status" value="1"/>
</dbReference>
<dbReference type="InterPro" id="IPR006680">
    <property type="entry name" value="Amidohydro-rel"/>
</dbReference>
<dbReference type="GO" id="GO:0016810">
    <property type="term" value="F:hydrolase activity, acting on carbon-nitrogen (but not peptide) bonds"/>
    <property type="evidence" value="ECO:0007669"/>
    <property type="project" value="InterPro"/>
</dbReference>
<proteinExistence type="predicted"/>
<name>R7ZVN5_9BACT</name>
<evidence type="ECO:0000259" key="2">
    <source>
        <dbReference type="Pfam" id="PF01979"/>
    </source>
</evidence>
<keyword evidence="1" id="KW-0732">Signal</keyword>
<evidence type="ECO:0000313" key="3">
    <source>
        <dbReference type="EMBL" id="EON78205.1"/>
    </source>
</evidence>
<feature type="signal peptide" evidence="1">
    <location>
        <begin position="1"/>
        <end position="24"/>
    </location>
</feature>
<comment type="caution">
    <text evidence="3">The sequence shown here is derived from an EMBL/GenBank/DDBJ whole genome shotgun (WGS) entry which is preliminary data.</text>
</comment>
<dbReference type="RefSeq" id="WP_010853546.1">
    <property type="nucleotide sequence ID" value="NZ_AQHR01000041.1"/>
</dbReference>
<gene>
    <name evidence="3" type="ORF">ADIS_1402</name>
</gene>
<dbReference type="InterPro" id="IPR011059">
    <property type="entry name" value="Metal-dep_hydrolase_composite"/>
</dbReference>
<sequence length="434" mass="47302">MKFYFRHITLHVLLLAFLATPLYGQEEGAVLKSEKGPFLLKGGTLVTVSQGVLEATDLLIDNGRIERIGKDLPEGDVRVIDCTGKFVYPGFIDSGTRLGLVEVNSLEETRDYQEIGHVTPNMQTLIAVNPNAVAIPVTRVSGVTTTLALPSGGLFPGTTALIHLDGYTPEQMYAGFKGVMLAFPNTGRTGPNDNRNEETVKKEANEAIQQLDEVWKNAVRYAHLTQAGAKLEYFPEMAQLARVVRGEMPLIIEVNTAADILRAIDWTKEKHIQPIFSGVAEGWRVADSIAEAGIPVITGPVLALPTRHSDRYDVSYANAGKLAAAGVKVALRTNEAENVRNLPFHAGFAAAYGLGGEEALKAVTINAAEIFGLEKEIGSLEEGKLANLFVADGDPFEPKTQIPHVFIQGYRVPITNRQIRLYQEFIDRTPGLSR</sequence>
<dbReference type="Gene3D" id="3.20.20.140">
    <property type="entry name" value="Metal-dependent hydrolases"/>
    <property type="match status" value="1"/>
</dbReference>
<dbReference type="AlphaFoldDB" id="R7ZVN5"/>
<dbReference type="PATRIC" id="fig|1288963.3.peg.1399"/>
<dbReference type="SUPFAM" id="SSF51556">
    <property type="entry name" value="Metallo-dependent hydrolases"/>
    <property type="match status" value="1"/>
</dbReference>
<protein>
    <submittedName>
        <fullName evidence="3">Putative amidohydrolase</fullName>
    </submittedName>
</protein>